<feature type="compositionally biased region" description="Low complexity" evidence="4">
    <location>
        <begin position="286"/>
        <end position="305"/>
    </location>
</feature>
<dbReference type="Proteomes" id="UP000578259">
    <property type="component" value="Unassembled WGS sequence"/>
</dbReference>
<evidence type="ECO:0000313" key="6">
    <source>
        <dbReference type="Proteomes" id="UP000578259"/>
    </source>
</evidence>
<feature type="region of interest" description="Disordered" evidence="4">
    <location>
        <begin position="189"/>
        <end position="309"/>
    </location>
</feature>
<name>A0A7K7D9B2_PHEME</name>
<sequence>DLLRARQEVAAAAARTPGAMEAHIPSASNSSSQRRKQGLPQHRDSHFPDREISHPPPLLSPQNAPHIALGPHLRPPFLGVPSALCQTPGYGFLQPAQAEMFARQQEMLRKQNLARLEMSAELIRQKELENLHRQRLLAADPLSLHPGLPPDHPALRSVHDVPEGQALRDELSRRNAMLVLRHNNAPLLSLSAGGAATPPKEQPRRAGRKGPSQPRAEPQGPGEPREARPGRDGAQDCNDEEMKDSESDGEDKAEGLKGEGGAAAELKEGKDGGAGKACEGAKEAGEAGAAPGTAPCSSSSAESPSHLLGPAMGKAEVKYLPPASLPAPQPLPFGFPYTMSPYFHAGCQGSTGGSGVSLCVSPQVFREQAIDGETLPLLTEEHLLNNMGLKLGPALKIRSQVAKRLGRVLYMAGFPLALPLQPPGLRPPEREAAPGELRPASTGSVASPFGGAVPPSRGSPKQE</sequence>
<feature type="compositionally biased region" description="Basic and acidic residues" evidence="4">
    <location>
        <begin position="244"/>
        <end position="257"/>
    </location>
</feature>
<feature type="compositionally biased region" description="Basic and acidic residues" evidence="4">
    <location>
        <begin position="41"/>
        <end position="53"/>
    </location>
</feature>
<feature type="region of interest" description="Disordered" evidence="4">
    <location>
        <begin position="420"/>
        <end position="463"/>
    </location>
</feature>
<accession>A0A7K7D9B2</accession>
<dbReference type="AlphaFoldDB" id="A0A7K7D9B2"/>
<dbReference type="Gene3D" id="1.10.150.50">
    <property type="entry name" value="Transcription Factor, Ets-1"/>
    <property type="match status" value="1"/>
</dbReference>
<evidence type="ECO:0000256" key="4">
    <source>
        <dbReference type="SAM" id="MobiDB-lite"/>
    </source>
</evidence>
<dbReference type="EMBL" id="VZSJ01002292">
    <property type="protein sequence ID" value="NWY29027.1"/>
    <property type="molecule type" value="Genomic_DNA"/>
</dbReference>
<organism evidence="5 6">
    <name type="scientific">Pheucticus melanocephalus</name>
    <name type="common">Black-headed grosbeak</name>
    <name type="synonym">Guiraca melanocephala</name>
    <dbReference type="NCBI Taxonomy" id="371919"/>
    <lineage>
        <taxon>Eukaryota</taxon>
        <taxon>Metazoa</taxon>
        <taxon>Chordata</taxon>
        <taxon>Craniata</taxon>
        <taxon>Vertebrata</taxon>
        <taxon>Euteleostomi</taxon>
        <taxon>Archelosauria</taxon>
        <taxon>Archosauria</taxon>
        <taxon>Dinosauria</taxon>
        <taxon>Saurischia</taxon>
        <taxon>Theropoda</taxon>
        <taxon>Coelurosauria</taxon>
        <taxon>Aves</taxon>
        <taxon>Neognathae</taxon>
        <taxon>Neoaves</taxon>
        <taxon>Telluraves</taxon>
        <taxon>Australaves</taxon>
        <taxon>Passeriformes</taxon>
        <taxon>Cardinalidae</taxon>
        <taxon>Pheucticus</taxon>
    </lineage>
</organism>
<dbReference type="InterPro" id="IPR013761">
    <property type="entry name" value="SAM/pointed_sf"/>
</dbReference>
<dbReference type="PANTHER" id="PTHR10417:SF15">
    <property type="entry name" value="STERILE ALPHA MOTIF DOMAIN-CONTAINING 11"/>
    <property type="match status" value="1"/>
</dbReference>
<feature type="compositionally biased region" description="Basic and acidic residues" evidence="4">
    <location>
        <begin position="223"/>
        <end position="234"/>
    </location>
</feature>
<keyword evidence="2" id="KW-0804">Transcription</keyword>
<keyword evidence="3" id="KW-0539">Nucleus</keyword>
<reference evidence="5 6" key="1">
    <citation type="submission" date="2019-09" db="EMBL/GenBank/DDBJ databases">
        <title>Bird 10,000 Genomes (B10K) Project - Family phase.</title>
        <authorList>
            <person name="Zhang G."/>
        </authorList>
    </citation>
    <scope>NUCLEOTIDE SEQUENCE [LARGE SCALE GENOMIC DNA]</scope>
    <source>
        <strain evidence="5">OUT-0018</strain>
        <tissue evidence="5">Muscle</tissue>
    </source>
</reference>
<feature type="non-terminal residue" evidence="5">
    <location>
        <position position="463"/>
    </location>
</feature>
<protein>
    <submittedName>
        <fullName evidence="5">SAM11 protein</fullName>
    </submittedName>
</protein>
<feature type="region of interest" description="Disordered" evidence="4">
    <location>
        <begin position="1"/>
        <end position="61"/>
    </location>
</feature>
<gene>
    <name evidence="5" type="primary">Samd11</name>
    <name evidence="5" type="ORF">PHEMEL_R05630</name>
</gene>
<evidence type="ECO:0000256" key="2">
    <source>
        <dbReference type="ARBA" id="ARBA00023163"/>
    </source>
</evidence>
<evidence type="ECO:0000256" key="1">
    <source>
        <dbReference type="ARBA" id="ARBA00023015"/>
    </source>
</evidence>
<keyword evidence="1" id="KW-0805">Transcription regulation</keyword>
<feature type="non-terminal residue" evidence="5">
    <location>
        <position position="1"/>
    </location>
</feature>
<evidence type="ECO:0000313" key="5">
    <source>
        <dbReference type="EMBL" id="NWY29027.1"/>
    </source>
</evidence>
<dbReference type="SUPFAM" id="SSF47769">
    <property type="entry name" value="SAM/Pointed domain"/>
    <property type="match status" value="1"/>
</dbReference>
<proteinExistence type="predicted"/>
<comment type="caution">
    <text evidence="5">The sequence shown here is derived from an EMBL/GenBank/DDBJ whole genome shotgun (WGS) entry which is preliminary data.</text>
</comment>
<feature type="compositionally biased region" description="Basic and acidic residues" evidence="4">
    <location>
        <begin position="265"/>
        <end position="285"/>
    </location>
</feature>
<evidence type="ECO:0000256" key="3">
    <source>
        <dbReference type="ARBA" id="ARBA00023242"/>
    </source>
</evidence>
<dbReference type="PANTHER" id="PTHR10417">
    <property type="entry name" value="GLUCOCORTICOID MODULATORY ELEMENT-BINDING PROTEIN"/>
    <property type="match status" value="1"/>
</dbReference>
<keyword evidence="6" id="KW-1185">Reference proteome</keyword>